<keyword evidence="2" id="KW-1185">Reference proteome</keyword>
<accession>A0A1L7DQP7</accession>
<evidence type="ECO:0000313" key="1">
    <source>
        <dbReference type="EMBL" id="APU00332.1"/>
    </source>
</evidence>
<dbReference type="RefSeq" id="YP_009788900.1">
    <property type="nucleotide sequence ID" value="NC_047804.1"/>
</dbReference>
<name>A0A1L7DQP7_9CAUD</name>
<dbReference type="Proteomes" id="UP000222868">
    <property type="component" value="Segment"/>
</dbReference>
<evidence type="ECO:0000313" key="2">
    <source>
        <dbReference type="Proteomes" id="UP000222868"/>
    </source>
</evidence>
<dbReference type="KEGG" id="vg:54979034"/>
<sequence length="68" mass="7686">MFPIKKLILAVRHALARYEVMVEWDGSRFMHRAGSLAKAYDWMRQYPANAQVAIGCRYGCGVVALRAA</sequence>
<organism evidence="1 2">
    <name type="scientific">Ralstonia phage RS-PII-1</name>
    <dbReference type="NCBI Taxonomy" id="1932892"/>
    <lineage>
        <taxon>Viruses</taxon>
        <taxon>Duplodnaviria</taxon>
        <taxon>Heunggongvirae</taxon>
        <taxon>Uroviricota</taxon>
        <taxon>Caudoviricetes</taxon>
        <taxon>Autographivirales</taxon>
        <taxon>Autonotataviridae</taxon>
        <taxon>Sukuvirus</taxon>
        <taxon>Sukuvirus RSPII1</taxon>
    </lineage>
</organism>
<dbReference type="GeneID" id="54979034"/>
<proteinExistence type="predicted"/>
<protein>
    <submittedName>
        <fullName evidence="1">Uncharacterized protein</fullName>
    </submittedName>
</protein>
<dbReference type="EMBL" id="KY316062">
    <property type="protein sequence ID" value="APU00332.1"/>
    <property type="molecule type" value="Genomic_DNA"/>
</dbReference>
<reference evidence="1 2" key="1">
    <citation type="submission" date="2016-12" db="EMBL/GenBank/DDBJ databases">
        <title>Isolation, Whole Genome Sequencing Analysis of a Novel Lytic Bacteriophage RS-PII-1 infecting Ralstonia solanacearum.</title>
        <authorList>
            <person name="Su J."/>
            <person name="Liu J."/>
            <person name="Yu H."/>
            <person name="Guo Z."/>
            <person name="Sun H."/>
            <person name="Fan G."/>
            <person name="Gu G."/>
            <person name="Wang G."/>
        </authorList>
    </citation>
    <scope>NUCLEOTIDE SEQUENCE [LARGE SCALE GENOMIC DNA]</scope>
</reference>